<reference evidence="7" key="2">
    <citation type="submission" date="2021-04" db="EMBL/GenBank/DDBJ databases">
        <authorList>
            <person name="Gilroy R."/>
        </authorList>
    </citation>
    <scope>NUCLEOTIDE SEQUENCE</scope>
    <source>
        <strain evidence="7">ChiHecec2B26-12326</strain>
    </source>
</reference>
<dbReference type="InterPro" id="IPR050639">
    <property type="entry name" value="SSR_resolvase"/>
</dbReference>
<accession>A0A9D1XT47</accession>
<feature type="active site" description="O-(5'-phospho-DNA)-serine intermediate" evidence="4 5">
    <location>
        <position position="9"/>
    </location>
</feature>
<dbReference type="Pfam" id="PF00239">
    <property type="entry name" value="Resolvase"/>
    <property type="match status" value="1"/>
</dbReference>
<dbReference type="Gene3D" id="3.40.50.1390">
    <property type="entry name" value="Resolvase, N-terminal catalytic domain"/>
    <property type="match status" value="1"/>
</dbReference>
<keyword evidence="3" id="KW-0233">DNA recombination</keyword>
<feature type="domain" description="Resolvase/invertase-type recombinase catalytic" evidence="6">
    <location>
        <begin position="1"/>
        <end position="142"/>
    </location>
</feature>
<dbReference type="NCBIfam" id="NF009949">
    <property type="entry name" value="PRK13413.1"/>
    <property type="match status" value="1"/>
</dbReference>
<dbReference type="PANTHER" id="PTHR30461">
    <property type="entry name" value="DNA-INVERTASE FROM LAMBDOID PROPHAGE"/>
    <property type="match status" value="1"/>
</dbReference>
<evidence type="ECO:0000256" key="5">
    <source>
        <dbReference type="PROSITE-ProRule" id="PRU10137"/>
    </source>
</evidence>
<dbReference type="CDD" id="cd03768">
    <property type="entry name" value="SR_ResInv"/>
    <property type="match status" value="1"/>
</dbReference>
<dbReference type="SUPFAM" id="SSF53041">
    <property type="entry name" value="Resolvase-like"/>
    <property type="match status" value="1"/>
</dbReference>
<evidence type="ECO:0000313" key="8">
    <source>
        <dbReference type="Proteomes" id="UP000823847"/>
    </source>
</evidence>
<keyword evidence="1" id="KW-0229">DNA integration</keyword>
<evidence type="ECO:0000256" key="1">
    <source>
        <dbReference type="ARBA" id="ARBA00022908"/>
    </source>
</evidence>
<dbReference type="GO" id="GO:0015074">
    <property type="term" value="P:DNA integration"/>
    <property type="evidence" value="ECO:0007669"/>
    <property type="project" value="UniProtKB-KW"/>
</dbReference>
<dbReference type="SMART" id="SM00857">
    <property type="entry name" value="Resolvase"/>
    <property type="match status" value="1"/>
</dbReference>
<gene>
    <name evidence="7" type="ORF">H9848_11815</name>
</gene>
<proteinExistence type="predicted"/>
<dbReference type="PANTHER" id="PTHR30461:SF19">
    <property type="entry name" value="SITE-SPECIFIC RECOMBINASE RESOLVASE FAMILY"/>
    <property type="match status" value="1"/>
</dbReference>
<evidence type="ECO:0000256" key="4">
    <source>
        <dbReference type="PIRSR" id="PIRSR606118-50"/>
    </source>
</evidence>
<comment type="caution">
    <text evidence="7">The sequence shown here is derived from an EMBL/GenBank/DDBJ whole genome shotgun (WGS) entry which is preliminary data.</text>
</comment>
<evidence type="ECO:0000256" key="3">
    <source>
        <dbReference type="ARBA" id="ARBA00023172"/>
    </source>
</evidence>
<dbReference type="GO" id="GO:0000150">
    <property type="term" value="F:DNA strand exchange activity"/>
    <property type="evidence" value="ECO:0007669"/>
    <property type="project" value="InterPro"/>
</dbReference>
<evidence type="ECO:0000256" key="2">
    <source>
        <dbReference type="ARBA" id="ARBA00023125"/>
    </source>
</evidence>
<dbReference type="InterPro" id="IPR006118">
    <property type="entry name" value="Recombinase_CS"/>
</dbReference>
<name>A0A9D1XT47_9BACT</name>
<protein>
    <submittedName>
        <fullName evidence="7">Master DNA invertase Mpi family serine-type recombinase</fullName>
    </submittedName>
</protein>
<dbReference type="InterPro" id="IPR006119">
    <property type="entry name" value="Resolv_N"/>
</dbReference>
<dbReference type="Proteomes" id="UP000823847">
    <property type="component" value="Unassembled WGS sequence"/>
</dbReference>
<organism evidence="7 8">
    <name type="scientific">Candidatus Parabacteroides intestinigallinarum</name>
    <dbReference type="NCBI Taxonomy" id="2838722"/>
    <lineage>
        <taxon>Bacteria</taxon>
        <taxon>Pseudomonadati</taxon>
        <taxon>Bacteroidota</taxon>
        <taxon>Bacteroidia</taxon>
        <taxon>Bacteroidales</taxon>
        <taxon>Tannerellaceae</taxon>
        <taxon>Parabacteroides</taxon>
    </lineage>
</organism>
<dbReference type="InterPro" id="IPR036162">
    <property type="entry name" value="Resolvase-like_N_sf"/>
</dbReference>
<reference evidence="7" key="1">
    <citation type="journal article" date="2021" name="PeerJ">
        <title>Extensive microbial diversity within the chicken gut microbiome revealed by metagenomics and culture.</title>
        <authorList>
            <person name="Gilroy R."/>
            <person name="Ravi A."/>
            <person name="Getino M."/>
            <person name="Pursley I."/>
            <person name="Horton D.L."/>
            <person name="Alikhan N.F."/>
            <person name="Baker D."/>
            <person name="Gharbi K."/>
            <person name="Hall N."/>
            <person name="Watson M."/>
            <person name="Adriaenssens E.M."/>
            <person name="Foster-Nyarko E."/>
            <person name="Jarju S."/>
            <person name="Secka A."/>
            <person name="Antonio M."/>
            <person name="Oren A."/>
            <person name="Chaudhuri R.R."/>
            <person name="La Ragione R."/>
            <person name="Hildebrand F."/>
            <person name="Pallen M.J."/>
        </authorList>
    </citation>
    <scope>NUCLEOTIDE SEQUENCE</scope>
    <source>
        <strain evidence="7">ChiHecec2B26-12326</strain>
    </source>
</reference>
<dbReference type="PROSITE" id="PS00397">
    <property type="entry name" value="RECOMBINASES_1"/>
    <property type="match status" value="1"/>
</dbReference>
<dbReference type="PROSITE" id="PS51736">
    <property type="entry name" value="RECOMBINASES_3"/>
    <property type="match status" value="1"/>
</dbReference>
<dbReference type="GO" id="GO:0003677">
    <property type="term" value="F:DNA binding"/>
    <property type="evidence" value="ECO:0007669"/>
    <property type="project" value="UniProtKB-KW"/>
</dbReference>
<dbReference type="EMBL" id="DXEN01000087">
    <property type="protein sequence ID" value="HIX87272.1"/>
    <property type="molecule type" value="Genomic_DNA"/>
</dbReference>
<dbReference type="AlphaFoldDB" id="A0A9D1XT47"/>
<evidence type="ECO:0000313" key="7">
    <source>
        <dbReference type="EMBL" id="HIX87272.1"/>
    </source>
</evidence>
<keyword evidence="2" id="KW-0238">DNA-binding</keyword>
<sequence>MVYGYVRVSTDKQTTENQRFEIANFAKARDIGIDYWIDETISGTAVIADRELGKLLSRIGKGDVLITTELSRLGRNLLQVMGFLHQCMEKEMVVLSVKEGYELGNNINSKILAFAFSLSAEIERNLISQRTREALARKKNEGSQLGRPPGERPEIQKLHGKEELIKQYIREGRSKKYICQQLEVSRQTFRRFLRLHPEIPFSWKKRRKQNDKKNDRKKRIAIQSARSARVFLRKRRDKNAICVKCVLI</sequence>
<evidence type="ECO:0000259" key="6">
    <source>
        <dbReference type="PROSITE" id="PS51736"/>
    </source>
</evidence>